<dbReference type="InterPro" id="IPR004360">
    <property type="entry name" value="Glyas_Fos-R_dOase_dom"/>
</dbReference>
<organism evidence="2 3">
    <name type="scientific">Natronolimnohabitans innermongolicus JCM 12255</name>
    <dbReference type="NCBI Taxonomy" id="1227499"/>
    <lineage>
        <taxon>Archaea</taxon>
        <taxon>Methanobacteriati</taxon>
        <taxon>Methanobacteriota</taxon>
        <taxon>Stenosarchaea group</taxon>
        <taxon>Halobacteria</taxon>
        <taxon>Halobacteriales</taxon>
        <taxon>Natrialbaceae</taxon>
        <taxon>Natronolimnohabitans</taxon>
    </lineage>
</organism>
<dbReference type="PATRIC" id="fig|1227499.3.peg.4212"/>
<keyword evidence="2" id="KW-0560">Oxidoreductase</keyword>
<dbReference type="RefSeq" id="WP_007261351.1">
    <property type="nucleotide sequence ID" value="NZ_AOHZ01000096.1"/>
</dbReference>
<name>L9WLQ9_9EURY</name>
<dbReference type="PROSITE" id="PS51819">
    <property type="entry name" value="VOC"/>
    <property type="match status" value="1"/>
</dbReference>
<dbReference type="OrthoDB" id="6111at2157"/>
<dbReference type="EMBL" id="AOHZ01000096">
    <property type="protein sequence ID" value="ELY49288.1"/>
    <property type="molecule type" value="Genomic_DNA"/>
</dbReference>
<dbReference type="InterPro" id="IPR037523">
    <property type="entry name" value="VOC_core"/>
</dbReference>
<keyword evidence="2" id="KW-0223">Dioxygenase</keyword>
<comment type="caution">
    <text evidence="2">The sequence shown here is derived from an EMBL/GenBank/DDBJ whole genome shotgun (WGS) entry which is preliminary data.</text>
</comment>
<feature type="domain" description="VOC" evidence="1">
    <location>
        <begin position="6"/>
        <end position="132"/>
    </location>
</feature>
<protein>
    <submittedName>
        <fullName evidence="2">Lyase/ dioxygenase</fullName>
    </submittedName>
</protein>
<sequence>MVSPESFFHVALKVPDVDAAVAFYRNHLEGDLLEHEQPAEDATGAENVEHAALTVGDKRVYVFDRAPYEAAGLVDELPYGFLHFGYVVPDVEAAAADLEDHVRLVMEPTVFGDLKVAFFEGPAGERLELLESLD</sequence>
<dbReference type="GO" id="GO:0016829">
    <property type="term" value="F:lyase activity"/>
    <property type="evidence" value="ECO:0007669"/>
    <property type="project" value="UniProtKB-KW"/>
</dbReference>
<dbReference type="Proteomes" id="UP000011602">
    <property type="component" value="Unassembled WGS sequence"/>
</dbReference>
<evidence type="ECO:0000313" key="3">
    <source>
        <dbReference type="Proteomes" id="UP000011602"/>
    </source>
</evidence>
<gene>
    <name evidence="2" type="ORF">C493_20496</name>
</gene>
<accession>L9WLQ9</accession>
<dbReference type="InterPro" id="IPR029068">
    <property type="entry name" value="Glyas_Bleomycin-R_OHBP_Dase"/>
</dbReference>
<dbReference type="AlphaFoldDB" id="L9WLQ9"/>
<reference evidence="2 3" key="1">
    <citation type="journal article" date="2014" name="PLoS Genet.">
        <title>Phylogenetically driven sequencing of extremely halophilic archaea reveals strategies for static and dynamic osmo-response.</title>
        <authorList>
            <person name="Becker E.A."/>
            <person name="Seitzer P.M."/>
            <person name="Tritt A."/>
            <person name="Larsen D."/>
            <person name="Krusor M."/>
            <person name="Yao A.I."/>
            <person name="Wu D."/>
            <person name="Madern D."/>
            <person name="Eisen J.A."/>
            <person name="Darling A.E."/>
            <person name="Facciotti M.T."/>
        </authorList>
    </citation>
    <scope>NUCLEOTIDE SEQUENCE [LARGE SCALE GENOMIC DNA]</scope>
    <source>
        <strain evidence="2 3">JCM 12255</strain>
    </source>
</reference>
<dbReference type="Gene3D" id="3.10.180.10">
    <property type="entry name" value="2,3-Dihydroxybiphenyl 1,2-Dioxygenase, domain 1"/>
    <property type="match status" value="1"/>
</dbReference>
<keyword evidence="3" id="KW-1185">Reference proteome</keyword>
<dbReference type="GO" id="GO:0051213">
    <property type="term" value="F:dioxygenase activity"/>
    <property type="evidence" value="ECO:0007669"/>
    <property type="project" value="UniProtKB-KW"/>
</dbReference>
<evidence type="ECO:0000259" key="1">
    <source>
        <dbReference type="PROSITE" id="PS51819"/>
    </source>
</evidence>
<proteinExistence type="predicted"/>
<evidence type="ECO:0000313" key="2">
    <source>
        <dbReference type="EMBL" id="ELY49288.1"/>
    </source>
</evidence>
<keyword evidence="2" id="KW-0456">Lyase</keyword>
<dbReference type="eggNOG" id="arCOG02708">
    <property type="taxonomic scope" value="Archaea"/>
</dbReference>
<dbReference type="Pfam" id="PF00903">
    <property type="entry name" value="Glyoxalase"/>
    <property type="match status" value="1"/>
</dbReference>
<dbReference type="SUPFAM" id="SSF54593">
    <property type="entry name" value="Glyoxalase/Bleomycin resistance protein/Dihydroxybiphenyl dioxygenase"/>
    <property type="match status" value="1"/>
</dbReference>